<keyword evidence="3" id="KW-1185">Reference proteome</keyword>
<feature type="transmembrane region" description="Helical" evidence="1">
    <location>
        <begin position="97"/>
        <end position="120"/>
    </location>
</feature>
<gene>
    <name evidence="2" type="ORF">MSAN_00268000</name>
</gene>
<keyword evidence="1" id="KW-1133">Transmembrane helix</keyword>
<dbReference type="AlphaFoldDB" id="A0A8H7DK77"/>
<feature type="transmembrane region" description="Helical" evidence="1">
    <location>
        <begin position="24"/>
        <end position="48"/>
    </location>
</feature>
<accession>A0A8H7DK77</accession>
<evidence type="ECO:0000313" key="3">
    <source>
        <dbReference type="Proteomes" id="UP000623467"/>
    </source>
</evidence>
<comment type="caution">
    <text evidence="2">The sequence shown here is derived from an EMBL/GenBank/DDBJ whole genome shotgun (WGS) entry which is preliminary data.</text>
</comment>
<feature type="transmembrane region" description="Helical" evidence="1">
    <location>
        <begin position="210"/>
        <end position="231"/>
    </location>
</feature>
<proteinExistence type="predicted"/>
<feature type="transmembrane region" description="Helical" evidence="1">
    <location>
        <begin position="60"/>
        <end position="85"/>
    </location>
</feature>
<keyword evidence="1" id="KW-0812">Transmembrane</keyword>
<organism evidence="2 3">
    <name type="scientific">Mycena sanguinolenta</name>
    <dbReference type="NCBI Taxonomy" id="230812"/>
    <lineage>
        <taxon>Eukaryota</taxon>
        <taxon>Fungi</taxon>
        <taxon>Dikarya</taxon>
        <taxon>Basidiomycota</taxon>
        <taxon>Agaricomycotina</taxon>
        <taxon>Agaricomycetes</taxon>
        <taxon>Agaricomycetidae</taxon>
        <taxon>Agaricales</taxon>
        <taxon>Marasmiineae</taxon>
        <taxon>Mycenaceae</taxon>
        <taxon>Mycena</taxon>
    </lineage>
</organism>
<feature type="transmembrane region" description="Helical" evidence="1">
    <location>
        <begin position="243"/>
        <end position="264"/>
    </location>
</feature>
<reference evidence="2" key="1">
    <citation type="submission" date="2020-05" db="EMBL/GenBank/DDBJ databases">
        <title>Mycena genomes resolve the evolution of fungal bioluminescence.</title>
        <authorList>
            <person name="Tsai I.J."/>
        </authorList>
    </citation>
    <scope>NUCLEOTIDE SEQUENCE</scope>
    <source>
        <strain evidence="2">160909Yilan</strain>
    </source>
</reference>
<sequence length="306" mass="34154">MASGSIPLNILPPGWTFIALIEPFLNMLIIATVFSAALVPLLCILLLFSTPQVRRQPIFIMNLLAVIAGIFTGAVGLQVCVTNIVSQPGVGFQPKPLLVFLAFILFLPVFIDCILAYRLYIVYPARTTSKLRLIVIFTPGHCFQDPTNFQAFWDHAPFTKIEWILQVFDNCWASGLFLWKVWLGRKKAESAGMVPSRESRHSGGDKLKNLFYLALSSFMFPCMFSIAQIILTFHNHDFFIGAYVNLTNIYVEIIGVLLATIWAAKSHSESTVLQCQRGDVELGEFGVAPPEDEEPIELPKSRAEAL</sequence>
<protein>
    <submittedName>
        <fullName evidence="2">Uncharacterized protein</fullName>
    </submittedName>
</protein>
<dbReference type="Proteomes" id="UP000623467">
    <property type="component" value="Unassembled WGS sequence"/>
</dbReference>
<dbReference type="OrthoDB" id="2548432at2759"/>
<name>A0A8H7DK77_9AGAR</name>
<evidence type="ECO:0000313" key="2">
    <source>
        <dbReference type="EMBL" id="KAF7378414.1"/>
    </source>
</evidence>
<evidence type="ECO:0000256" key="1">
    <source>
        <dbReference type="SAM" id="Phobius"/>
    </source>
</evidence>
<keyword evidence="1" id="KW-0472">Membrane</keyword>
<dbReference type="EMBL" id="JACAZH010000001">
    <property type="protein sequence ID" value="KAF7378414.1"/>
    <property type="molecule type" value="Genomic_DNA"/>
</dbReference>